<name>A0A077Z814_TRITR</name>
<dbReference type="PRINTS" id="PR00092">
    <property type="entry name" value="TYROSINASE"/>
</dbReference>
<feature type="domain" description="Tyrosinase copper-binding" evidence="5">
    <location>
        <begin position="333"/>
        <end position="344"/>
    </location>
</feature>
<dbReference type="EMBL" id="HG806059">
    <property type="protein sequence ID" value="CDW56602.1"/>
    <property type="molecule type" value="Genomic_DNA"/>
</dbReference>
<proteinExistence type="predicted"/>
<dbReference type="Pfam" id="PF00264">
    <property type="entry name" value="Tyrosinase"/>
    <property type="match status" value="1"/>
</dbReference>
<keyword evidence="7" id="KW-1185">Reference proteome</keyword>
<organism evidence="6 7">
    <name type="scientific">Trichuris trichiura</name>
    <name type="common">Whipworm</name>
    <name type="synonym">Trichocephalus trichiurus</name>
    <dbReference type="NCBI Taxonomy" id="36087"/>
    <lineage>
        <taxon>Eukaryota</taxon>
        <taxon>Metazoa</taxon>
        <taxon>Ecdysozoa</taxon>
        <taxon>Nematoda</taxon>
        <taxon>Enoplea</taxon>
        <taxon>Dorylaimia</taxon>
        <taxon>Trichinellida</taxon>
        <taxon>Trichuridae</taxon>
        <taxon>Trichuris</taxon>
    </lineage>
</organism>
<evidence type="ECO:0000313" key="6">
    <source>
        <dbReference type="EMBL" id="CDW56602.1"/>
    </source>
</evidence>
<sequence length="460" mass="52556">MNSAALWLLFLRLLVGSNGAAPPHLDRNPVGNLWSVEADLFKYINSTSNECVRKIRSLGSSNFQYRLSETQCSYYCISNLPWYNEVENPEEPTKYMEENEYTAFKKLCSCRDLQNCLEFDQKDVSWRKKRQARTPALRREYRTLSDDERTRFHVAINQLKSGSGQPIPYDTFVEMHQADRSPGAHLGAAFLPWHREYLRLFETALRSIDPSIGLPYFDTTLDDPLPTPRDSIMWSEEFMGNGNGDVVTGPFANWMATDGKKLNRAVGRSGAGTLFRPSDIQYILDRPDFAHLTECVDPFFETASLFRTIATIHGSVHTWIGGQMSVVPYSPNDPVFWLHHTFIDRVWEQYRQLRQTPEERETSYPTGNATCTAAHRADAQMLPFSILNIDGMSNEYTRIFYRYQGSPTCSHENPTCGSPYLFCDTRFYRCVSKVVKGGDCGGYEGLDICYKSTCVDTRCA</sequence>
<reference evidence="6" key="2">
    <citation type="submission" date="2014-03" db="EMBL/GenBank/DDBJ databases">
        <title>The whipworm genome and dual-species transcriptomics of an intimate host-pathogen interaction.</title>
        <authorList>
            <person name="Foth B.J."/>
            <person name="Tsai I.J."/>
            <person name="Reid A.J."/>
            <person name="Bancroft A.J."/>
            <person name="Nichol S."/>
            <person name="Tracey A."/>
            <person name="Holroyd N."/>
            <person name="Cotton J.A."/>
            <person name="Stanley E.J."/>
            <person name="Zarowiecki M."/>
            <person name="Liu J.Z."/>
            <person name="Huckvale T."/>
            <person name="Cooper P.J."/>
            <person name="Grencis R.K."/>
            <person name="Berriman M."/>
        </authorList>
    </citation>
    <scope>NUCLEOTIDE SEQUENCE [LARGE SCALE GENOMIC DNA]</scope>
</reference>
<accession>A0A077Z814</accession>
<evidence type="ECO:0000256" key="3">
    <source>
        <dbReference type="SAM" id="SignalP"/>
    </source>
</evidence>
<reference evidence="6" key="1">
    <citation type="submission" date="2014-01" db="EMBL/GenBank/DDBJ databases">
        <authorList>
            <person name="Aslett M."/>
        </authorList>
    </citation>
    <scope>NUCLEOTIDE SEQUENCE</scope>
</reference>
<dbReference type="InterPro" id="IPR002227">
    <property type="entry name" value="Tyrosinase_Cu-bd"/>
</dbReference>
<evidence type="ECO:0000259" key="4">
    <source>
        <dbReference type="PROSITE" id="PS00497"/>
    </source>
</evidence>
<keyword evidence="2" id="KW-0186">Copper</keyword>
<evidence type="ECO:0000259" key="5">
    <source>
        <dbReference type="PROSITE" id="PS00498"/>
    </source>
</evidence>
<gene>
    <name evidence="6" type="ORF">TTRE_0000488201</name>
</gene>
<dbReference type="InterPro" id="IPR008922">
    <property type="entry name" value="Di-copper_centre_dom_sf"/>
</dbReference>
<dbReference type="PROSITE" id="PS00497">
    <property type="entry name" value="TYROSINASE_1"/>
    <property type="match status" value="1"/>
</dbReference>
<dbReference type="SUPFAM" id="SSF48056">
    <property type="entry name" value="Di-copper centre-containing domain"/>
    <property type="match status" value="1"/>
</dbReference>
<feature type="signal peptide" evidence="3">
    <location>
        <begin position="1"/>
        <end position="20"/>
    </location>
</feature>
<dbReference type="OrthoDB" id="6132182at2759"/>
<feature type="domain" description="Tyrosinase copper-binding" evidence="4">
    <location>
        <begin position="185"/>
        <end position="202"/>
    </location>
</feature>
<evidence type="ECO:0000256" key="2">
    <source>
        <dbReference type="ARBA" id="ARBA00023008"/>
    </source>
</evidence>
<dbReference type="Proteomes" id="UP000030665">
    <property type="component" value="Unassembled WGS sequence"/>
</dbReference>
<keyword evidence="3" id="KW-0732">Signal</keyword>
<evidence type="ECO:0000256" key="1">
    <source>
        <dbReference type="ARBA" id="ARBA00022723"/>
    </source>
</evidence>
<dbReference type="STRING" id="36087.A0A077Z814"/>
<feature type="chain" id="PRO_5001728477" evidence="3">
    <location>
        <begin position="21"/>
        <end position="460"/>
    </location>
</feature>
<dbReference type="Gene3D" id="1.10.1280.10">
    <property type="entry name" value="Di-copper center containing domain from catechol oxidase"/>
    <property type="match status" value="1"/>
</dbReference>
<dbReference type="PROSITE" id="PS00498">
    <property type="entry name" value="TYROSINASE_2"/>
    <property type="match status" value="1"/>
</dbReference>
<dbReference type="AlphaFoldDB" id="A0A077Z814"/>
<dbReference type="PANTHER" id="PTHR11474:SF126">
    <property type="entry name" value="TYROSINASE-LIKE PROTEIN TYR-1-RELATED"/>
    <property type="match status" value="1"/>
</dbReference>
<protein>
    <submittedName>
        <fullName evidence="6">Tyrosinase domain containing protein</fullName>
    </submittedName>
</protein>
<keyword evidence="1" id="KW-0479">Metal-binding</keyword>
<dbReference type="InterPro" id="IPR050316">
    <property type="entry name" value="Tyrosinase/Hemocyanin"/>
</dbReference>
<dbReference type="GO" id="GO:0046872">
    <property type="term" value="F:metal ion binding"/>
    <property type="evidence" value="ECO:0007669"/>
    <property type="project" value="UniProtKB-KW"/>
</dbReference>
<dbReference type="GO" id="GO:0016491">
    <property type="term" value="F:oxidoreductase activity"/>
    <property type="evidence" value="ECO:0007669"/>
    <property type="project" value="InterPro"/>
</dbReference>
<dbReference type="PANTHER" id="PTHR11474">
    <property type="entry name" value="TYROSINASE FAMILY MEMBER"/>
    <property type="match status" value="1"/>
</dbReference>
<evidence type="ECO:0000313" key="7">
    <source>
        <dbReference type="Proteomes" id="UP000030665"/>
    </source>
</evidence>